<dbReference type="EMBL" id="JXMS01000036">
    <property type="protein sequence ID" value="OBQ45884.1"/>
    <property type="molecule type" value="Genomic_DNA"/>
</dbReference>
<dbReference type="PROSITE" id="PS51257">
    <property type="entry name" value="PROKAR_LIPOPROTEIN"/>
    <property type="match status" value="1"/>
</dbReference>
<feature type="signal peptide" evidence="1">
    <location>
        <begin position="1"/>
        <end position="22"/>
    </location>
</feature>
<protein>
    <submittedName>
        <fullName evidence="2">Phosphonate ABC transporter substrate-binding protein</fullName>
    </submittedName>
</protein>
<dbReference type="AlphaFoldDB" id="A0A1B7X938"/>
<dbReference type="SUPFAM" id="SSF53850">
    <property type="entry name" value="Periplasmic binding protein-like II"/>
    <property type="match status" value="1"/>
</dbReference>
<comment type="caution">
    <text evidence="2">The sequence shown here is derived from an EMBL/GenBank/DDBJ whole genome shotgun (WGS) entry which is preliminary data.</text>
</comment>
<dbReference type="Pfam" id="PF12974">
    <property type="entry name" value="Phosphonate-bd"/>
    <property type="match status" value="1"/>
</dbReference>
<dbReference type="Proteomes" id="UP000091979">
    <property type="component" value="Unassembled WGS sequence"/>
</dbReference>
<sequence>MKHHILRTLLFAILLCLPVALQGCGEEVPVVKVDFSKRESVKVPVPEPAITYAYLPQYSHEVSYARHNQLIQYIAKETGMPMRQVFPDTFAEHIRMVERGEIDISFSNPVVYVQLARLGSSAFARIKEPDGRPAFRGQIIVHAQNKAINTLDDVIGKRWIAVDPYSAGGYVYALGYFLDHNIHADDFREIAFAPGPGGKQEKAALAVYAGKYDVASVREGALDTVKDKINLDQIRVLAVTPEYPGWVYSARKGMDKEVVSKIAQAMFKLSMDNSDDAAILRKARTCGIIPASDSDYDTVRTLIHKIDVDDKTSILPALPPKPAQRVKNAE</sequence>
<reference evidence="2 3" key="1">
    <citation type="submission" date="2015-01" db="EMBL/GenBank/DDBJ databases">
        <title>Desulfovibrio sp. JC271 draft genome sequence.</title>
        <authorList>
            <person name="Shivani Y."/>
            <person name="Subhash Y."/>
            <person name="Sasikala C."/>
            <person name="Ramana C.V."/>
        </authorList>
    </citation>
    <scope>NUCLEOTIDE SEQUENCE [LARGE SCALE GENOMIC DNA]</scope>
    <source>
        <strain evidence="2 3">JC271</strain>
    </source>
</reference>
<evidence type="ECO:0000313" key="3">
    <source>
        <dbReference type="Proteomes" id="UP000091979"/>
    </source>
</evidence>
<organism evidence="2 3">
    <name type="scientific">Halodesulfovibrio spirochaetisodalis</name>
    <dbReference type="NCBI Taxonomy" id="1560234"/>
    <lineage>
        <taxon>Bacteria</taxon>
        <taxon>Pseudomonadati</taxon>
        <taxon>Thermodesulfobacteriota</taxon>
        <taxon>Desulfovibrionia</taxon>
        <taxon>Desulfovibrionales</taxon>
        <taxon>Desulfovibrionaceae</taxon>
        <taxon>Halodesulfovibrio</taxon>
    </lineage>
</organism>
<evidence type="ECO:0000256" key="1">
    <source>
        <dbReference type="SAM" id="SignalP"/>
    </source>
</evidence>
<dbReference type="RefSeq" id="WP_066858403.1">
    <property type="nucleotide sequence ID" value="NZ_JXMS01000036.1"/>
</dbReference>
<dbReference type="Gene3D" id="3.40.190.10">
    <property type="entry name" value="Periplasmic binding protein-like II"/>
    <property type="match status" value="2"/>
</dbReference>
<dbReference type="OrthoDB" id="9764656at2"/>
<dbReference type="PANTHER" id="PTHR35841:SF1">
    <property type="entry name" value="PHOSPHONATES-BINDING PERIPLASMIC PROTEIN"/>
    <property type="match status" value="1"/>
</dbReference>
<feature type="chain" id="PRO_5008600437" evidence="1">
    <location>
        <begin position="23"/>
        <end position="330"/>
    </location>
</feature>
<accession>A0A1B7X938</accession>
<dbReference type="STRING" id="1560234.SP90_15450"/>
<gene>
    <name evidence="2" type="ORF">SP90_15450</name>
</gene>
<evidence type="ECO:0000313" key="2">
    <source>
        <dbReference type="EMBL" id="OBQ45884.1"/>
    </source>
</evidence>
<proteinExistence type="predicted"/>
<name>A0A1B7X938_9BACT</name>
<dbReference type="PANTHER" id="PTHR35841">
    <property type="entry name" value="PHOSPHONATES-BINDING PERIPLASMIC PROTEIN"/>
    <property type="match status" value="1"/>
</dbReference>
<dbReference type="PATRIC" id="fig|1560234.3.peg.2382"/>
<keyword evidence="3" id="KW-1185">Reference proteome</keyword>
<keyword evidence="1" id="KW-0732">Signal</keyword>